<sequence>MIEHAEEALLHSINNQSQFTMVKGNPVFANTRLIPPIRHPLPVALNGVLHHHRSFGAKGQLHMPLPQGVPLPIPPLTNEATNPPRSGAPPLPPPQMPKHANRPSIRLRRLRYLCHRFPYQTPNNPPADSPTDPPELQPPRIPISSSSTPSTTFSTSFSSSCTHAPGAGTTTASIACIPAGTAAARRRDQMALAPPRHGQTTKQDRVHPAALPSGEGAPCGRPHLPQPPPCGKQTRAHAWRTSIEVDHTPSIIVSISVLLKTRLTYIKCCLERMKCHLGK</sequence>
<reference evidence="2" key="1">
    <citation type="submission" date="2021-01" db="EMBL/GenBank/DDBJ databases">
        <title>Chromosome-level genome assembly of a human fungal pathogen reveals clustering of transcriptionally co-regulated genes.</title>
        <authorList>
            <person name="Voorhies M."/>
            <person name="Cohen S."/>
            <person name="Shea T.P."/>
            <person name="Petrus S."/>
            <person name="Munoz J.F."/>
            <person name="Poplawski S."/>
            <person name="Goldman W.E."/>
            <person name="Michael T."/>
            <person name="Cuomo C.A."/>
            <person name="Sil A."/>
            <person name="Beyhan S."/>
        </authorList>
    </citation>
    <scope>NUCLEOTIDE SEQUENCE</scope>
    <source>
        <strain evidence="2">H88</strain>
    </source>
</reference>
<dbReference type="AlphaFoldDB" id="A0A8A1LRQ6"/>
<feature type="region of interest" description="Disordered" evidence="1">
    <location>
        <begin position="68"/>
        <end position="101"/>
    </location>
</feature>
<feature type="region of interest" description="Disordered" evidence="1">
    <location>
        <begin position="117"/>
        <end position="153"/>
    </location>
</feature>
<dbReference type="EMBL" id="CP069106">
    <property type="protein sequence ID" value="QSS56471.1"/>
    <property type="molecule type" value="Genomic_DNA"/>
</dbReference>
<feature type="compositionally biased region" description="Pro residues" evidence="1">
    <location>
        <begin position="123"/>
        <end position="141"/>
    </location>
</feature>
<feature type="compositionally biased region" description="Pro residues" evidence="1">
    <location>
        <begin position="86"/>
        <end position="96"/>
    </location>
</feature>
<accession>A0A8A1LRQ6</accession>
<organism evidence="2 3">
    <name type="scientific">Ajellomyces capsulatus (strain H88)</name>
    <name type="common">Darling's disease fungus</name>
    <name type="synonym">Histoplasma capsulatum</name>
    <dbReference type="NCBI Taxonomy" id="544711"/>
    <lineage>
        <taxon>Eukaryota</taxon>
        <taxon>Fungi</taxon>
        <taxon>Dikarya</taxon>
        <taxon>Ascomycota</taxon>
        <taxon>Pezizomycotina</taxon>
        <taxon>Eurotiomycetes</taxon>
        <taxon>Eurotiomycetidae</taxon>
        <taxon>Onygenales</taxon>
        <taxon>Ajellomycetaceae</taxon>
        <taxon>Histoplasma</taxon>
    </lineage>
</organism>
<proteinExistence type="predicted"/>
<gene>
    <name evidence="2" type="ORF">I7I53_04690</name>
</gene>
<dbReference type="Proteomes" id="UP000663419">
    <property type="component" value="Chromosome 5"/>
</dbReference>
<feature type="compositionally biased region" description="Low complexity" evidence="1">
    <location>
        <begin position="142"/>
        <end position="153"/>
    </location>
</feature>
<protein>
    <submittedName>
        <fullName evidence="2">Uncharacterized protein</fullName>
    </submittedName>
</protein>
<evidence type="ECO:0000313" key="3">
    <source>
        <dbReference type="Proteomes" id="UP000663419"/>
    </source>
</evidence>
<dbReference type="VEuPathDB" id="FungiDB:I7I53_04690"/>
<evidence type="ECO:0000256" key="1">
    <source>
        <dbReference type="SAM" id="MobiDB-lite"/>
    </source>
</evidence>
<name>A0A8A1LRQ6_AJEC8</name>
<evidence type="ECO:0000313" key="2">
    <source>
        <dbReference type="EMBL" id="QSS56471.1"/>
    </source>
</evidence>